<evidence type="ECO:0000256" key="6">
    <source>
        <dbReference type="SAM" id="MobiDB-lite"/>
    </source>
</evidence>
<reference evidence="10 11" key="1">
    <citation type="submission" date="2021-08" db="EMBL/GenBank/DDBJ databases">
        <title>Lysobacter sp. strain CJ11 Genome sequencing and assembly.</title>
        <authorList>
            <person name="Kim I."/>
        </authorList>
    </citation>
    <scope>NUCLEOTIDE SEQUENCE [LARGE SCALE GENOMIC DNA]</scope>
    <source>
        <strain evidence="10 11">CJ11</strain>
    </source>
</reference>
<dbReference type="Pfam" id="PF21982">
    <property type="entry name" value="RecX_HTH1"/>
    <property type="match status" value="1"/>
</dbReference>
<evidence type="ECO:0000256" key="5">
    <source>
        <dbReference type="HAMAP-Rule" id="MF_01114"/>
    </source>
</evidence>
<dbReference type="InterPro" id="IPR053925">
    <property type="entry name" value="RecX_HTH_3rd"/>
</dbReference>
<dbReference type="InterPro" id="IPR053926">
    <property type="entry name" value="RecX_HTH_1st"/>
</dbReference>
<dbReference type="InterPro" id="IPR053924">
    <property type="entry name" value="RecX_HTH_2nd"/>
</dbReference>
<gene>
    <name evidence="5" type="primary">recX</name>
    <name evidence="10" type="ORF">H8L67_07380</name>
</gene>
<dbReference type="HAMAP" id="MF_01114">
    <property type="entry name" value="RecX"/>
    <property type="match status" value="1"/>
</dbReference>
<comment type="subcellular location">
    <subcellularLocation>
        <location evidence="1 5">Cytoplasm</location>
    </subcellularLocation>
</comment>
<protein>
    <recommendedName>
        <fullName evidence="3 5">Regulatory protein RecX</fullName>
    </recommendedName>
</protein>
<dbReference type="Pfam" id="PF21981">
    <property type="entry name" value="RecX_HTH3"/>
    <property type="match status" value="1"/>
</dbReference>
<organism evidence="10 11">
    <name type="scientific">Lysobacter soyae</name>
    <dbReference type="NCBI Taxonomy" id="2764185"/>
    <lineage>
        <taxon>Bacteria</taxon>
        <taxon>Pseudomonadati</taxon>
        <taxon>Pseudomonadota</taxon>
        <taxon>Gammaproteobacteria</taxon>
        <taxon>Lysobacterales</taxon>
        <taxon>Lysobacteraceae</taxon>
        <taxon>Lysobacter</taxon>
    </lineage>
</organism>
<dbReference type="PANTHER" id="PTHR33602:SF1">
    <property type="entry name" value="REGULATORY PROTEIN RECX FAMILY PROTEIN"/>
    <property type="match status" value="1"/>
</dbReference>
<dbReference type="PANTHER" id="PTHR33602">
    <property type="entry name" value="REGULATORY PROTEIN RECX FAMILY PROTEIN"/>
    <property type="match status" value="1"/>
</dbReference>
<dbReference type="Gene3D" id="1.10.10.10">
    <property type="entry name" value="Winged helix-like DNA-binding domain superfamily/Winged helix DNA-binding domain"/>
    <property type="match status" value="3"/>
</dbReference>
<evidence type="ECO:0000256" key="3">
    <source>
        <dbReference type="ARBA" id="ARBA00018111"/>
    </source>
</evidence>
<proteinExistence type="inferred from homology"/>
<evidence type="ECO:0000256" key="1">
    <source>
        <dbReference type="ARBA" id="ARBA00004496"/>
    </source>
</evidence>
<dbReference type="Proteomes" id="UP000824755">
    <property type="component" value="Chromosome"/>
</dbReference>
<dbReference type="InterPro" id="IPR003783">
    <property type="entry name" value="Regulatory_RecX"/>
</dbReference>
<evidence type="ECO:0000256" key="4">
    <source>
        <dbReference type="ARBA" id="ARBA00022490"/>
    </source>
</evidence>
<feature type="domain" description="RecX second three-helical" evidence="7">
    <location>
        <begin position="75"/>
        <end position="114"/>
    </location>
</feature>
<evidence type="ECO:0000256" key="2">
    <source>
        <dbReference type="ARBA" id="ARBA00009695"/>
    </source>
</evidence>
<feature type="domain" description="RecX first three-helical" evidence="9">
    <location>
        <begin position="31"/>
        <end position="68"/>
    </location>
</feature>
<dbReference type="Pfam" id="PF02631">
    <property type="entry name" value="RecX_HTH2"/>
    <property type="match status" value="1"/>
</dbReference>
<feature type="domain" description="RecX third three-helical" evidence="8">
    <location>
        <begin position="124"/>
        <end position="166"/>
    </location>
</feature>
<evidence type="ECO:0000259" key="8">
    <source>
        <dbReference type="Pfam" id="PF21981"/>
    </source>
</evidence>
<dbReference type="EMBL" id="CP080544">
    <property type="protein sequence ID" value="QYR52419.1"/>
    <property type="molecule type" value="Genomic_DNA"/>
</dbReference>
<sequence>MTRKAEQDPGLPASGNSSRPRRQRPELTPTQRALGLLVRREHSKKELARKLEAKGVAKEDARAAVAKLTDAGWQDDGRFAEQWVRSKVACGYGPLRIQAELRMHALTDEAITHAFTTVEDSWSALAHEQVRRRFPQAYKADRNAQRKAAEHLLRRGFSMAHVQAALKCDFDDEY</sequence>
<evidence type="ECO:0000313" key="11">
    <source>
        <dbReference type="Proteomes" id="UP000824755"/>
    </source>
</evidence>
<evidence type="ECO:0000259" key="9">
    <source>
        <dbReference type="Pfam" id="PF21982"/>
    </source>
</evidence>
<dbReference type="RefSeq" id="WP_220379205.1">
    <property type="nucleotide sequence ID" value="NZ_CP080544.1"/>
</dbReference>
<feature type="region of interest" description="Disordered" evidence="6">
    <location>
        <begin position="1"/>
        <end position="33"/>
    </location>
</feature>
<name>A0ABX8WQ44_9GAMM</name>
<evidence type="ECO:0000313" key="10">
    <source>
        <dbReference type="EMBL" id="QYR52419.1"/>
    </source>
</evidence>
<comment type="similarity">
    <text evidence="2 5">Belongs to the RecX family.</text>
</comment>
<keyword evidence="11" id="KW-1185">Reference proteome</keyword>
<evidence type="ECO:0000259" key="7">
    <source>
        <dbReference type="Pfam" id="PF02631"/>
    </source>
</evidence>
<accession>A0ABX8WQ44</accession>
<comment type="function">
    <text evidence="5">Modulates RecA activity.</text>
</comment>
<keyword evidence="4 5" id="KW-0963">Cytoplasm</keyword>
<dbReference type="InterPro" id="IPR036388">
    <property type="entry name" value="WH-like_DNA-bd_sf"/>
</dbReference>